<organism evidence="3 4">
    <name type="scientific">Paractinoplanes rishiriensis</name>
    <dbReference type="NCBI Taxonomy" id="1050105"/>
    <lineage>
        <taxon>Bacteria</taxon>
        <taxon>Bacillati</taxon>
        <taxon>Actinomycetota</taxon>
        <taxon>Actinomycetes</taxon>
        <taxon>Micromonosporales</taxon>
        <taxon>Micromonosporaceae</taxon>
        <taxon>Paractinoplanes</taxon>
    </lineage>
</organism>
<keyword evidence="4" id="KW-1185">Reference proteome</keyword>
<evidence type="ECO:0000313" key="3">
    <source>
        <dbReference type="EMBL" id="GIF00779.1"/>
    </source>
</evidence>
<feature type="domain" description="Activator of Hsp90 ATPase homologue 1/2-like C-terminal" evidence="2">
    <location>
        <begin position="18"/>
        <end position="151"/>
    </location>
</feature>
<proteinExistence type="inferred from homology"/>
<accession>A0A919MYX9</accession>
<sequence>MTDRSAVHDTFRIERHFDAAPARVFRAFADPQAKALWFHGPADMKREEDTFDFREGGRETQVSVLPDGTRFGFFVTYVDIVPDERIVYTYEMSMNGQRISVSVATVEVRSSASGGTDFAVTEQGVYLDGLDTVAQRRQGTEDLMDNLAKSLAS</sequence>
<dbReference type="Pfam" id="PF08327">
    <property type="entry name" value="AHSA1"/>
    <property type="match status" value="1"/>
</dbReference>
<dbReference type="Proteomes" id="UP000636960">
    <property type="component" value="Unassembled WGS sequence"/>
</dbReference>
<gene>
    <name evidence="3" type="ORF">Ari01nite_82430</name>
</gene>
<dbReference type="EMBL" id="BOMV01000090">
    <property type="protein sequence ID" value="GIF00779.1"/>
    <property type="molecule type" value="Genomic_DNA"/>
</dbReference>
<dbReference type="CDD" id="cd08900">
    <property type="entry name" value="SRPBCC_CalC_Aha1-like_7"/>
    <property type="match status" value="1"/>
</dbReference>
<protein>
    <recommendedName>
        <fullName evidence="2">Activator of Hsp90 ATPase homologue 1/2-like C-terminal domain-containing protein</fullName>
    </recommendedName>
</protein>
<dbReference type="SUPFAM" id="SSF55961">
    <property type="entry name" value="Bet v1-like"/>
    <property type="match status" value="1"/>
</dbReference>
<dbReference type="AlphaFoldDB" id="A0A919MYX9"/>
<dbReference type="Gene3D" id="3.30.530.20">
    <property type="match status" value="1"/>
</dbReference>
<comment type="caution">
    <text evidence="3">The sequence shown here is derived from an EMBL/GenBank/DDBJ whole genome shotgun (WGS) entry which is preliminary data.</text>
</comment>
<evidence type="ECO:0000259" key="2">
    <source>
        <dbReference type="Pfam" id="PF08327"/>
    </source>
</evidence>
<reference evidence="3" key="1">
    <citation type="submission" date="2021-01" db="EMBL/GenBank/DDBJ databases">
        <title>Whole genome shotgun sequence of Actinoplanes rishiriensis NBRC 108556.</title>
        <authorList>
            <person name="Komaki H."/>
            <person name="Tamura T."/>
        </authorList>
    </citation>
    <scope>NUCLEOTIDE SEQUENCE</scope>
    <source>
        <strain evidence="3">NBRC 108556</strain>
    </source>
</reference>
<comment type="similarity">
    <text evidence="1">Belongs to the AHA1 family.</text>
</comment>
<dbReference type="RefSeq" id="WP_203788928.1">
    <property type="nucleotide sequence ID" value="NZ_BOMV01000090.1"/>
</dbReference>
<evidence type="ECO:0000313" key="4">
    <source>
        <dbReference type="Proteomes" id="UP000636960"/>
    </source>
</evidence>
<name>A0A919MYX9_9ACTN</name>
<dbReference type="InterPro" id="IPR023393">
    <property type="entry name" value="START-like_dom_sf"/>
</dbReference>
<dbReference type="InterPro" id="IPR013538">
    <property type="entry name" value="ASHA1/2-like_C"/>
</dbReference>
<evidence type="ECO:0000256" key="1">
    <source>
        <dbReference type="ARBA" id="ARBA00006817"/>
    </source>
</evidence>